<dbReference type="InterPro" id="IPR036388">
    <property type="entry name" value="WH-like_DNA-bd_sf"/>
</dbReference>
<dbReference type="Pfam" id="PF03466">
    <property type="entry name" value="LysR_substrate"/>
    <property type="match status" value="1"/>
</dbReference>
<evidence type="ECO:0000256" key="3">
    <source>
        <dbReference type="ARBA" id="ARBA00023125"/>
    </source>
</evidence>
<gene>
    <name evidence="7" type="ORF">N4T19_01985</name>
</gene>
<reference evidence="7" key="1">
    <citation type="submission" date="2022-09" db="EMBL/GenBank/DDBJ databases">
        <title>Bacterial diversity in gut of crayfish and pufferfish.</title>
        <authorList>
            <person name="Huang Y."/>
        </authorList>
    </citation>
    <scope>NUCLEOTIDE SEQUENCE</scope>
    <source>
        <strain evidence="7">PR12</strain>
    </source>
</reference>
<keyword evidence="4" id="KW-0010">Activator</keyword>
<evidence type="ECO:0000313" key="7">
    <source>
        <dbReference type="EMBL" id="UXC18928.1"/>
    </source>
</evidence>
<dbReference type="RefSeq" id="WP_116925218.1">
    <property type="nucleotide sequence ID" value="NZ_CP104377.1"/>
</dbReference>
<sequence length="316" mass="33918">MNLQQIETFVAVAETGSFSKAAMLSDTAQPALSRQVRALEVELRETLLIRTGRGVTLTEAGRRLLEHSHAILQHVAQAKEDLGCERDEPVGRIVVGLPPSLARRLTLPLIHAFGSKMPKARVAIVEGFSVQMAEWLASGRMDLGLVYSPEPHPHIEISPVLQERLCLVGPACALGGRTSLAFQDLSDFPLIMPQYGQIFRKLMEAQARLSQVKLNVVWEVSSVPAILDLVRGGYGYAALTRSALDGHVVGERLVVAPIESPAVMINLCLAQSAKRKATPLLRCTAAVLQALTTEVCAQAPSMAPSEGSGSDSGMSS</sequence>
<evidence type="ECO:0000259" key="6">
    <source>
        <dbReference type="PROSITE" id="PS50931"/>
    </source>
</evidence>
<protein>
    <submittedName>
        <fullName evidence="7">LysR family transcriptional regulator</fullName>
    </submittedName>
</protein>
<feature type="domain" description="HTH lysR-type" evidence="6">
    <location>
        <begin position="1"/>
        <end position="58"/>
    </location>
</feature>
<dbReference type="PROSITE" id="PS50931">
    <property type="entry name" value="HTH_LYSR"/>
    <property type="match status" value="1"/>
</dbReference>
<keyword evidence="3" id="KW-0238">DNA-binding</keyword>
<dbReference type="SUPFAM" id="SSF46785">
    <property type="entry name" value="Winged helix' DNA-binding domain"/>
    <property type="match status" value="1"/>
</dbReference>
<keyword evidence="8" id="KW-1185">Reference proteome</keyword>
<dbReference type="InterPro" id="IPR036390">
    <property type="entry name" value="WH_DNA-bd_sf"/>
</dbReference>
<evidence type="ECO:0000256" key="4">
    <source>
        <dbReference type="ARBA" id="ARBA00023159"/>
    </source>
</evidence>
<comment type="similarity">
    <text evidence="1">Belongs to the LysR transcriptional regulatory family.</text>
</comment>
<evidence type="ECO:0000256" key="5">
    <source>
        <dbReference type="ARBA" id="ARBA00023163"/>
    </source>
</evidence>
<proteinExistence type="inferred from homology"/>
<dbReference type="PANTHER" id="PTHR30293">
    <property type="entry name" value="TRANSCRIPTIONAL REGULATORY PROTEIN NAC-RELATED"/>
    <property type="match status" value="1"/>
</dbReference>
<organism evidence="7 8">
    <name type="scientific">Comamonas squillarum</name>
    <dbReference type="NCBI Taxonomy" id="2977320"/>
    <lineage>
        <taxon>Bacteria</taxon>
        <taxon>Pseudomonadati</taxon>
        <taxon>Pseudomonadota</taxon>
        <taxon>Betaproteobacteria</taxon>
        <taxon>Burkholderiales</taxon>
        <taxon>Comamonadaceae</taxon>
        <taxon>Comamonas</taxon>
    </lineage>
</organism>
<name>A0ABY5ZYC8_9BURK</name>
<evidence type="ECO:0000256" key="1">
    <source>
        <dbReference type="ARBA" id="ARBA00009437"/>
    </source>
</evidence>
<accession>A0ABY5ZYC8</accession>
<keyword evidence="2" id="KW-0805">Transcription regulation</keyword>
<dbReference type="EMBL" id="CP104377">
    <property type="protein sequence ID" value="UXC18928.1"/>
    <property type="molecule type" value="Genomic_DNA"/>
</dbReference>
<keyword evidence="5" id="KW-0804">Transcription</keyword>
<dbReference type="Gene3D" id="1.10.10.10">
    <property type="entry name" value="Winged helix-like DNA-binding domain superfamily/Winged helix DNA-binding domain"/>
    <property type="match status" value="1"/>
</dbReference>
<dbReference type="InterPro" id="IPR000847">
    <property type="entry name" value="LysR_HTH_N"/>
</dbReference>
<evidence type="ECO:0000256" key="2">
    <source>
        <dbReference type="ARBA" id="ARBA00023015"/>
    </source>
</evidence>
<evidence type="ECO:0000313" key="8">
    <source>
        <dbReference type="Proteomes" id="UP001058290"/>
    </source>
</evidence>
<dbReference type="SUPFAM" id="SSF53850">
    <property type="entry name" value="Periplasmic binding protein-like II"/>
    <property type="match status" value="1"/>
</dbReference>
<dbReference type="Pfam" id="PF00126">
    <property type="entry name" value="HTH_1"/>
    <property type="match status" value="1"/>
</dbReference>
<dbReference type="Gene3D" id="3.40.190.290">
    <property type="match status" value="1"/>
</dbReference>
<dbReference type="Proteomes" id="UP001058290">
    <property type="component" value="Chromosome"/>
</dbReference>
<dbReference type="InterPro" id="IPR005119">
    <property type="entry name" value="LysR_subst-bd"/>
</dbReference>
<dbReference type="PANTHER" id="PTHR30293:SF0">
    <property type="entry name" value="NITROGEN ASSIMILATION REGULATORY PROTEIN NAC"/>
    <property type="match status" value="1"/>
</dbReference>